<feature type="transmembrane region" description="Helical" evidence="7">
    <location>
        <begin position="65"/>
        <end position="85"/>
    </location>
</feature>
<feature type="domain" description="Peptidase S54 rhomboid" evidence="8">
    <location>
        <begin position="56"/>
        <end position="193"/>
    </location>
</feature>
<reference evidence="9 10" key="1">
    <citation type="submission" date="2022-10" db="EMBL/GenBank/DDBJ databases">
        <title>Draft genome assembly of moderately radiation resistant bacterium Metabacillus halosaccharovorans.</title>
        <authorList>
            <person name="Pal S."/>
            <person name="Gopinathan A."/>
        </authorList>
    </citation>
    <scope>NUCLEOTIDE SEQUENCE [LARGE SCALE GENOMIC DNA]</scope>
    <source>
        <strain evidence="9 10">VITHBRA001</strain>
    </source>
</reference>
<evidence type="ECO:0000256" key="7">
    <source>
        <dbReference type="SAM" id="Phobius"/>
    </source>
</evidence>
<dbReference type="Pfam" id="PF01694">
    <property type="entry name" value="Rhomboid"/>
    <property type="match status" value="1"/>
</dbReference>
<comment type="subcellular location">
    <subcellularLocation>
        <location evidence="1">Membrane</location>
        <topology evidence="1">Multi-pass membrane protein</topology>
    </subcellularLocation>
</comment>
<feature type="transmembrane region" description="Helical" evidence="7">
    <location>
        <begin position="150"/>
        <end position="168"/>
    </location>
</feature>
<keyword evidence="3 7" id="KW-0812">Transmembrane</keyword>
<evidence type="ECO:0000313" key="9">
    <source>
        <dbReference type="EMBL" id="MCV9884270.1"/>
    </source>
</evidence>
<dbReference type="InterPro" id="IPR022764">
    <property type="entry name" value="Peptidase_S54_rhomboid_dom"/>
</dbReference>
<dbReference type="Gene3D" id="1.20.1540.10">
    <property type="entry name" value="Rhomboid-like"/>
    <property type="match status" value="1"/>
</dbReference>
<evidence type="ECO:0000256" key="1">
    <source>
        <dbReference type="ARBA" id="ARBA00004141"/>
    </source>
</evidence>
<dbReference type="EMBL" id="JAOYEY010000015">
    <property type="protein sequence ID" value="MCV9884270.1"/>
    <property type="molecule type" value="Genomic_DNA"/>
</dbReference>
<protein>
    <submittedName>
        <fullName evidence="9">Rhomboid family intramembrane serine protease</fullName>
    </submittedName>
</protein>
<dbReference type="PANTHER" id="PTHR43731">
    <property type="entry name" value="RHOMBOID PROTEASE"/>
    <property type="match status" value="1"/>
</dbReference>
<dbReference type="SUPFAM" id="SSF144091">
    <property type="entry name" value="Rhomboid-like"/>
    <property type="match status" value="1"/>
</dbReference>
<feature type="transmembrane region" description="Helical" evidence="7">
    <location>
        <begin position="97"/>
        <end position="115"/>
    </location>
</feature>
<keyword evidence="6 7" id="KW-0472">Membrane</keyword>
<sequence length="240" mass="27262">MFTRSENFRTFLQLYPVVSVLVCIHILFWLLLQIPIPQLKILLGLVDGYNAGIANGEYWRLITPIFLHIGFGHLFFNSISLILFAPALERMLGKAKFILIYIVSGMVANIATYIIEPLQYSHIGASGAIFGILGVYLFIVVFRKGLIDQANSQIIISILVIGLVMTFFNSNINVVAHIFGMIGGFIFAPFVIRKRAQFSHQSFYSPNYRRTKFSLNFSPKHIIWVLFIILILLGLIFRLS</sequence>
<evidence type="ECO:0000256" key="3">
    <source>
        <dbReference type="ARBA" id="ARBA00022692"/>
    </source>
</evidence>
<evidence type="ECO:0000256" key="4">
    <source>
        <dbReference type="ARBA" id="ARBA00022801"/>
    </source>
</evidence>
<evidence type="ECO:0000259" key="8">
    <source>
        <dbReference type="Pfam" id="PF01694"/>
    </source>
</evidence>
<keyword evidence="4" id="KW-0378">Hydrolase</keyword>
<keyword evidence="10" id="KW-1185">Reference proteome</keyword>
<evidence type="ECO:0000256" key="2">
    <source>
        <dbReference type="ARBA" id="ARBA00009045"/>
    </source>
</evidence>
<evidence type="ECO:0000256" key="5">
    <source>
        <dbReference type="ARBA" id="ARBA00022989"/>
    </source>
</evidence>
<keyword evidence="5 7" id="KW-1133">Transmembrane helix</keyword>
<dbReference type="GO" id="GO:0006508">
    <property type="term" value="P:proteolysis"/>
    <property type="evidence" value="ECO:0007669"/>
    <property type="project" value="UniProtKB-KW"/>
</dbReference>
<dbReference type="PANTHER" id="PTHR43731:SF14">
    <property type="entry name" value="PRESENILIN-ASSOCIATED RHOMBOID-LIKE PROTEIN, MITOCHONDRIAL"/>
    <property type="match status" value="1"/>
</dbReference>
<feature type="transmembrane region" description="Helical" evidence="7">
    <location>
        <begin position="174"/>
        <end position="192"/>
    </location>
</feature>
<proteinExistence type="inferred from homology"/>
<comment type="caution">
    <text evidence="9">The sequence shown here is derived from an EMBL/GenBank/DDBJ whole genome shotgun (WGS) entry which is preliminary data.</text>
</comment>
<comment type="similarity">
    <text evidence="2">Belongs to the peptidase S54 family.</text>
</comment>
<dbReference type="InterPro" id="IPR050925">
    <property type="entry name" value="Rhomboid_protease_S54"/>
</dbReference>
<feature type="transmembrane region" description="Helical" evidence="7">
    <location>
        <begin position="121"/>
        <end position="143"/>
    </location>
</feature>
<evidence type="ECO:0000313" key="10">
    <source>
        <dbReference type="Proteomes" id="UP001526147"/>
    </source>
</evidence>
<name>A0ABT3DB37_9BACI</name>
<dbReference type="GO" id="GO:0008233">
    <property type="term" value="F:peptidase activity"/>
    <property type="evidence" value="ECO:0007669"/>
    <property type="project" value="UniProtKB-KW"/>
</dbReference>
<gene>
    <name evidence="9" type="ORF">OIH86_01165</name>
</gene>
<organism evidence="9 10">
    <name type="scientific">Metabacillus halosaccharovorans</name>
    <dbReference type="NCBI Taxonomy" id="930124"/>
    <lineage>
        <taxon>Bacteria</taxon>
        <taxon>Bacillati</taxon>
        <taxon>Bacillota</taxon>
        <taxon>Bacilli</taxon>
        <taxon>Bacillales</taxon>
        <taxon>Bacillaceae</taxon>
        <taxon>Metabacillus</taxon>
    </lineage>
</organism>
<dbReference type="Proteomes" id="UP001526147">
    <property type="component" value="Unassembled WGS sequence"/>
</dbReference>
<dbReference type="InterPro" id="IPR035952">
    <property type="entry name" value="Rhomboid-like_sf"/>
</dbReference>
<feature type="transmembrane region" description="Helical" evidence="7">
    <location>
        <begin position="213"/>
        <end position="237"/>
    </location>
</feature>
<evidence type="ECO:0000256" key="6">
    <source>
        <dbReference type="ARBA" id="ARBA00023136"/>
    </source>
</evidence>
<feature type="transmembrane region" description="Helical" evidence="7">
    <location>
        <begin position="12"/>
        <end position="32"/>
    </location>
</feature>
<accession>A0ABT3DB37</accession>
<keyword evidence="9" id="KW-0645">Protease</keyword>